<dbReference type="AlphaFoldDB" id="A0A974DTW8"/>
<proteinExistence type="predicted"/>
<name>A0A974DTW8_XENLA</name>
<reference evidence="2" key="1">
    <citation type="journal article" date="2016" name="Nature">
        <title>Genome evolution in the allotetraploid frog Xenopus laevis.</title>
        <authorList>
            <person name="Session A.M."/>
            <person name="Uno Y."/>
            <person name="Kwon T."/>
            <person name="Chapman J.A."/>
            <person name="Toyoda A."/>
            <person name="Takahashi S."/>
            <person name="Fukui A."/>
            <person name="Hikosaka A."/>
            <person name="Suzuki A."/>
            <person name="Kondo M."/>
            <person name="van Heeringen S.J."/>
            <person name="Quigley I."/>
            <person name="Heinz S."/>
            <person name="Ogino H."/>
            <person name="Ochi H."/>
            <person name="Hellsten U."/>
            <person name="Lyons J.B."/>
            <person name="Simakov O."/>
            <person name="Putnam N."/>
            <person name="Stites J."/>
            <person name="Kuroki Y."/>
            <person name="Tanaka T."/>
            <person name="Michiue T."/>
            <person name="Watanabe M."/>
            <person name="Bogdanovic O."/>
            <person name="Lister R."/>
            <person name="Georgiou G."/>
            <person name="Paranjpe S.S."/>
            <person name="van Kruijsbergen I."/>
            <person name="Shu S."/>
            <person name="Carlson J."/>
            <person name="Kinoshita T."/>
            <person name="Ohta Y."/>
            <person name="Mawaribuchi S."/>
            <person name="Jenkins J."/>
            <person name="Grimwood J."/>
            <person name="Schmutz J."/>
            <person name="Mitros T."/>
            <person name="Mozaffari S.V."/>
            <person name="Suzuki Y."/>
            <person name="Haramoto Y."/>
            <person name="Yamamoto T.S."/>
            <person name="Takagi C."/>
            <person name="Heald R."/>
            <person name="Miller K."/>
            <person name="Haudenschild C."/>
            <person name="Kitzman J."/>
            <person name="Nakayama T."/>
            <person name="Izutsu Y."/>
            <person name="Robert J."/>
            <person name="Fortriede J."/>
            <person name="Burns K."/>
            <person name="Lotay V."/>
            <person name="Karimi K."/>
            <person name="Yasuoka Y."/>
            <person name="Dichmann D.S."/>
            <person name="Flajnik M.F."/>
            <person name="Houston D.W."/>
            <person name="Shendure J."/>
            <person name="DuPasquier L."/>
            <person name="Vize P.D."/>
            <person name="Zorn A.M."/>
            <person name="Ito M."/>
            <person name="Marcotte E.M."/>
            <person name="Wallingford J.B."/>
            <person name="Ito Y."/>
            <person name="Asashima M."/>
            <person name="Ueno N."/>
            <person name="Matsuda Y."/>
            <person name="Veenstra G.J."/>
            <person name="Fujiyama A."/>
            <person name="Harland R.M."/>
            <person name="Taira M."/>
            <person name="Rokhsar D.S."/>
        </authorList>
    </citation>
    <scope>NUCLEOTIDE SEQUENCE [LARGE SCALE GENOMIC DNA]</scope>
    <source>
        <strain evidence="2">J</strain>
    </source>
</reference>
<evidence type="ECO:0000313" key="2">
    <source>
        <dbReference type="Proteomes" id="UP000694892"/>
    </source>
</evidence>
<dbReference type="EMBL" id="CM004467">
    <property type="protein sequence ID" value="OCT97380.1"/>
    <property type="molecule type" value="Genomic_DNA"/>
</dbReference>
<dbReference type="Proteomes" id="UP000694892">
    <property type="component" value="Chromosome 1S"/>
</dbReference>
<protein>
    <submittedName>
        <fullName evidence="1">Uncharacterized protein</fullName>
    </submittedName>
</protein>
<evidence type="ECO:0000313" key="1">
    <source>
        <dbReference type="EMBL" id="OCT97380.1"/>
    </source>
</evidence>
<organism evidence="1 2">
    <name type="scientific">Xenopus laevis</name>
    <name type="common">African clawed frog</name>
    <dbReference type="NCBI Taxonomy" id="8355"/>
    <lineage>
        <taxon>Eukaryota</taxon>
        <taxon>Metazoa</taxon>
        <taxon>Chordata</taxon>
        <taxon>Craniata</taxon>
        <taxon>Vertebrata</taxon>
        <taxon>Euteleostomi</taxon>
        <taxon>Amphibia</taxon>
        <taxon>Batrachia</taxon>
        <taxon>Anura</taxon>
        <taxon>Pipoidea</taxon>
        <taxon>Pipidae</taxon>
        <taxon>Xenopodinae</taxon>
        <taxon>Xenopus</taxon>
        <taxon>Xenopus</taxon>
    </lineage>
</organism>
<accession>A0A974DTW8</accession>
<sequence>MIVKYIWNGRQPRIKLGTFCFSLLPGGIGLPDFKLYHLASVLLRIVDWTYHTNSKAWIQLEQTFVAPSLKILPWLPPKSLAMGLTITHSLLVPLIDNNDFPPGLQTGYFNNWQEEKVKQQFHICPKGVTPSWEQLHNTFTLPITELFNIYGIYTDYTEFEKLCCHSLPPVRNIFSFYQMLELPALIKNSPLTRFKNGRAH</sequence>
<gene>
    <name evidence="1" type="ORF">XELAEV_18009601mg</name>
</gene>